<dbReference type="SUPFAM" id="SSF141488">
    <property type="entry name" value="YdhA-like"/>
    <property type="match status" value="1"/>
</dbReference>
<evidence type="ECO:0000256" key="1">
    <source>
        <dbReference type="ARBA" id="ARBA00022729"/>
    </source>
</evidence>
<keyword evidence="3" id="KW-0564">Palmitate</keyword>
<dbReference type="Gene3D" id="2.40.128.200">
    <property type="match status" value="1"/>
</dbReference>
<keyword evidence="2" id="KW-0472">Membrane</keyword>
<evidence type="ECO:0000313" key="8">
    <source>
        <dbReference type="Proteomes" id="UP000198693"/>
    </source>
</evidence>
<dbReference type="AlphaFoldDB" id="A0A1I7I5D8"/>
<keyword evidence="4" id="KW-0449">Lipoprotein</keyword>
<feature type="region of interest" description="Disordered" evidence="5">
    <location>
        <begin position="34"/>
        <end position="53"/>
    </location>
</feature>
<feature type="domain" description="C-type lysozyme inhibitor" evidence="6">
    <location>
        <begin position="98"/>
        <end position="133"/>
    </location>
</feature>
<evidence type="ECO:0000259" key="6">
    <source>
        <dbReference type="Pfam" id="PF09864"/>
    </source>
</evidence>
<proteinExistence type="predicted"/>
<organism evidence="7 8">
    <name type="scientific">Halomonas korlensis</name>
    <dbReference type="NCBI Taxonomy" id="463301"/>
    <lineage>
        <taxon>Bacteria</taxon>
        <taxon>Pseudomonadati</taxon>
        <taxon>Pseudomonadota</taxon>
        <taxon>Gammaproteobacteria</taxon>
        <taxon>Oceanospirillales</taxon>
        <taxon>Halomonadaceae</taxon>
        <taxon>Halomonas</taxon>
    </lineage>
</organism>
<protein>
    <submittedName>
        <fullName evidence="7">Membrane-bound lysozyme-inhibitor of c-type lysozyme</fullName>
    </submittedName>
</protein>
<dbReference type="STRING" id="463301.SAMN04487955_10638"/>
<dbReference type="InterPro" id="IPR018660">
    <property type="entry name" value="MliC"/>
</dbReference>
<dbReference type="InterPro" id="IPR036328">
    <property type="entry name" value="MliC_sf"/>
</dbReference>
<accession>A0A1I7I5D8</accession>
<evidence type="ECO:0000256" key="5">
    <source>
        <dbReference type="SAM" id="MobiDB-lite"/>
    </source>
</evidence>
<dbReference type="Pfam" id="PF09864">
    <property type="entry name" value="MliC"/>
    <property type="match status" value="1"/>
</dbReference>
<dbReference type="Proteomes" id="UP000198693">
    <property type="component" value="Unassembled WGS sequence"/>
</dbReference>
<evidence type="ECO:0000256" key="2">
    <source>
        <dbReference type="ARBA" id="ARBA00023136"/>
    </source>
</evidence>
<evidence type="ECO:0000256" key="3">
    <source>
        <dbReference type="ARBA" id="ARBA00023139"/>
    </source>
</evidence>
<evidence type="ECO:0000313" key="7">
    <source>
        <dbReference type="EMBL" id="SFU68127.1"/>
    </source>
</evidence>
<dbReference type="EMBL" id="FPBP01000006">
    <property type="protein sequence ID" value="SFU68127.1"/>
    <property type="molecule type" value="Genomic_DNA"/>
</dbReference>
<reference evidence="8" key="1">
    <citation type="submission" date="2016-10" db="EMBL/GenBank/DDBJ databases">
        <authorList>
            <person name="Varghese N."/>
            <person name="Submissions S."/>
        </authorList>
    </citation>
    <scope>NUCLEOTIDE SEQUENCE [LARGE SCALE GENOMIC DNA]</scope>
    <source>
        <strain evidence="8">CGMCC 1.6981</strain>
    </source>
</reference>
<name>A0A1I7I5D8_9GAMM</name>
<keyword evidence="8" id="KW-1185">Reference proteome</keyword>
<dbReference type="RefSeq" id="WP_175507842.1">
    <property type="nucleotide sequence ID" value="NZ_FPBP01000006.1"/>
</dbReference>
<gene>
    <name evidence="7" type="ORF">SAMN04487955_10638</name>
</gene>
<evidence type="ECO:0000256" key="4">
    <source>
        <dbReference type="ARBA" id="ARBA00023288"/>
    </source>
</evidence>
<keyword evidence="1" id="KW-0732">Signal</keyword>
<sequence>MLLSVSLAARGLTPLFMPLVVGLLLAGCAVSPSEPASPPEVTDRSGASSDKVVKPTAPLMPSSFFAGGAETFVAWRCIPDQDLVTANGDDELRLWSAHGAWRLAPAVVASGARYQQGELSLWDKGEQAVVEGPRGRLDCTRDMTREAMTRQDRPGVMFHGRGQEPGWTLSLPSDLPELDLLLDYGERQLTLPYRVTALDNAAGRMQLASGRADTPFELRLEAGACFDSMSGEPYPTRVTLTLDGETYRGCGQGIAP</sequence>